<dbReference type="RefSeq" id="WP_106447530.1">
    <property type="nucleotide sequence ID" value="NZ_CP027669.1"/>
</dbReference>
<dbReference type="PANTHER" id="PTHR11803">
    <property type="entry name" value="2-IMINOBUTANOATE/2-IMINOPROPANOATE DEAMINASE RIDA"/>
    <property type="match status" value="1"/>
</dbReference>
<dbReference type="GO" id="GO:0019239">
    <property type="term" value="F:deaminase activity"/>
    <property type="evidence" value="ECO:0007669"/>
    <property type="project" value="TreeGrafter"/>
</dbReference>
<evidence type="ECO:0000256" key="1">
    <source>
        <dbReference type="ARBA" id="ARBA00010552"/>
    </source>
</evidence>
<reference evidence="2 3" key="1">
    <citation type="submission" date="2018-03" db="EMBL/GenBank/DDBJ databases">
        <title>Genome sequencing of Simplicispira sp.</title>
        <authorList>
            <person name="Kim S.-J."/>
            <person name="Heo J."/>
            <person name="Kwon S.-W."/>
        </authorList>
    </citation>
    <scope>NUCLEOTIDE SEQUENCE [LARGE SCALE GENOMIC DNA]</scope>
    <source>
        <strain evidence="2 3">SC1-8</strain>
    </source>
</reference>
<gene>
    <name evidence="2" type="ORF">C6571_15765</name>
</gene>
<proteinExistence type="inferred from homology"/>
<dbReference type="GO" id="GO:0005829">
    <property type="term" value="C:cytosol"/>
    <property type="evidence" value="ECO:0007669"/>
    <property type="project" value="TreeGrafter"/>
</dbReference>
<evidence type="ECO:0000313" key="2">
    <source>
        <dbReference type="EMBL" id="AVO42554.1"/>
    </source>
</evidence>
<accession>A0A2S0N326</accession>
<dbReference type="InterPro" id="IPR035959">
    <property type="entry name" value="RutC-like_sf"/>
</dbReference>
<sequence>MLKHIETSKVAPPFGSYSQAVEIPLGARVLHVAGQVGATPNGVIPDDVESQARLMFENLGLVLEAAGMTLRDVVHVNYYIRYEEDLSIVRRCRDALFIPPYPAASLSIVKALGRPEWRFEIDCVAAKVDEVRP</sequence>
<dbReference type="OrthoDB" id="9803101at2"/>
<comment type="similarity">
    <text evidence="1">Belongs to the RutC family.</text>
</comment>
<keyword evidence="3" id="KW-1185">Reference proteome</keyword>
<dbReference type="KEGG" id="simp:C6571_15765"/>
<dbReference type="SUPFAM" id="SSF55298">
    <property type="entry name" value="YjgF-like"/>
    <property type="match status" value="1"/>
</dbReference>
<dbReference type="PANTHER" id="PTHR11803:SF58">
    <property type="entry name" value="PROTEIN HMF1-RELATED"/>
    <property type="match status" value="1"/>
</dbReference>
<dbReference type="Pfam" id="PF01042">
    <property type="entry name" value="Ribonuc_L-PSP"/>
    <property type="match status" value="1"/>
</dbReference>
<dbReference type="Gene3D" id="3.30.1330.40">
    <property type="entry name" value="RutC-like"/>
    <property type="match status" value="1"/>
</dbReference>
<dbReference type="InterPro" id="IPR006175">
    <property type="entry name" value="YjgF/YER057c/UK114"/>
</dbReference>
<protein>
    <submittedName>
        <fullName evidence="2">Enamine deaminase RidA</fullName>
    </submittedName>
</protein>
<dbReference type="CDD" id="cd00448">
    <property type="entry name" value="YjgF_YER057c_UK114_family"/>
    <property type="match status" value="1"/>
</dbReference>
<dbReference type="Proteomes" id="UP000239326">
    <property type="component" value="Chromosome"/>
</dbReference>
<evidence type="ECO:0000313" key="3">
    <source>
        <dbReference type="Proteomes" id="UP000239326"/>
    </source>
</evidence>
<dbReference type="EMBL" id="CP027669">
    <property type="protein sequence ID" value="AVO42554.1"/>
    <property type="molecule type" value="Genomic_DNA"/>
</dbReference>
<dbReference type="AlphaFoldDB" id="A0A2S0N326"/>
<name>A0A2S0N326_9BURK</name>
<organism evidence="2 3">
    <name type="scientific">Simplicispira suum</name>
    <dbReference type="NCBI Taxonomy" id="2109915"/>
    <lineage>
        <taxon>Bacteria</taxon>
        <taxon>Pseudomonadati</taxon>
        <taxon>Pseudomonadota</taxon>
        <taxon>Betaproteobacteria</taxon>
        <taxon>Burkholderiales</taxon>
        <taxon>Comamonadaceae</taxon>
        <taxon>Simplicispira</taxon>
    </lineage>
</organism>